<keyword evidence="12" id="KW-0966">Cell projection</keyword>
<dbReference type="Gene3D" id="3.10.129.10">
    <property type="entry name" value="Hotdog Thioesterase"/>
    <property type="match status" value="1"/>
</dbReference>
<keyword evidence="10" id="KW-0443">Lipid metabolism</keyword>
<comment type="subcellular location">
    <subcellularLocation>
        <location evidence="3">Cell projection</location>
        <location evidence="3">Ruffle membrane</location>
    </subcellularLocation>
    <subcellularLocation>
        <location evidence="2">Cytoplasm</location>
    </subcellularLocation>
    <subcellularLocation>
        <location evidence="1">Membrane</location>
        <topology evidence="1">Peripheral membrane protein</topology>
    </subcellularLocation>
</comment>
<dbReference type="CDD" id="cd03440">
    <property type="entry name" value="hot_dog"/>
    <property type="match status" value="1"/>
</dbReference>
<dbReference type="AlphaFoldDB" id="D3LUF3"/>
<evidence type="ECO:0000256" key="22">
    <source>
        <dbReference type="ARBA" id="ARBA00048074"/>
    </source>
</evidence>
<comment type="catalytic activity">
    <reaction evidence="19">
        <text>octanoyl-CoA + H2O = octanoate + CoA + H(+)</text>
        <dbReference type="Rhea" id="RHEA:30143"/>
        <dbReference type="ChEBI" id="CHEBI:15377"/>
        <dbReference type="ChEBI" id="CHEBI:15378"/>
        <dbReference type="ChEBI" id="CHEBI:25646"/>
        <dbReference type="ChEBI" id="CHEBI:57287"/>
        <dbReference type="ChEBI" id="CHEBI:57386"/>
    </reaction>
    <physiologicalReaction direction="left-to-right" evidence="19">
        <dbReference type="Rhea" id="RHEA:30144"/>
    </physiologicalReaction>
</comment>
<keyword evidence="11" id="KW-0472">Membrane</keyword>
<evidence type="ECO:0000256" key="21">
    <source>
        <dbReference type="ARBA" id="ARBA00047969"/>
    </source>
</evidence>
<reference evidence="27" key="1">
    <citation type="submission" date="2009-12" db="EMBL/GenBank/DDBJ databases">
        <title>Sequence of Clostridiales genomosp. BVAB3 str. UPII9-5.</title>
        <authorList>
            <person name="Madupu R."/>
            <person name="Durkin A.S."/>
            <person name="Torralba M."/>
            <person name="Methe B."/>
            <person name="Sutton G.G."/>
            <person name="Strausberg R.L."/>
            <person name="Nelson K.E."/>
        </authorList>
    </citation>
    <scope>NUCLEOTIDE SEQUENCE [LARGE SCALE GENOMIC DNA]</scope>
    <source>
        <strain evidence="27">28L</strain>
    </source>
</reference>
<evidence type="ECO:0000313" key="26">
    <source>
        <dbReference type="EMBL" id="EGL39262.1"/>
    </source>
</evidence>
<evidence type="ECO:0000256" key="8">
    <source>
        <dbReference type="ARBA" id="ARBA00022832"/>
    </source>
</evidence>
<dbReference type="OrthoDB" id="9792301at2"/>
<comment type="similarity">
    <text evidence="15">Belongs to the THEM4/THEM5 thioesterase family.</text>
</comment>
<evidence type="ECO:0000256" key="9">
    <source>
        <dbReference type="ARBA" id="ARBA00022946"/>
    </source>
</evidence>
<evidence type="ECO:0000313" key="28">
    <source>
        <dbReference type="Proteomes" id="UP000004018"/>
    </source>
</evidence>
<protein>
    <recommendedName>
        <fullName evidence="17">Acyl-coenzyme A thioesterase THEM4</fullName>
        <ecNumber evidence="16">3.1.2.2</ecNumber>
    </recommendedName>
    <alternativeName>
        <fullName evidence="18">Thioesterase superfamily member 4</fullName>
    </alternativeName>
</protein>
<evidence type="ECO:0000256" key="16">
    <source>
        <dbReference type="ARBA" id="ARBA00038848"/>
    </source>
</evidence>
<gene>
    <name evidence="25" type="ORF">HMPREF0889_0142</name>
    <name evidence="26" type="ORF">HMPREF1039_0500</name>
</gene>
<dbReference type="EMBL" id="AFIJ01000039">
    <property type="protein sequence ID" value="EGL39262.1"/>
    <property type="molecule type" value="Genomic_DNA"/>
</dbReference>
<evidence type="ECO:0000256" key="15">
    <source>
        <dbReference type="ARBA" id="ARBA00038456"/>
    </source>
</evidence>
<evidence type="ECO:0000256" key="23">
    <source>
        <dbReference type="ARBA" id="ARBA00048180"/>
    </source>
</evidence>
<keyword evidence="6" id="KW-0053">Apoptosis</keyword>
<comment type="catalytic activity">
    <reaction evidence="13">
        <text>(5Z,8Z,11Z,14Z)-eicosatetraenoyl-CoA + H2O = (5Z,8Z,11Z,14Z)-eicosatetraenoate + CoA + H(+)</text>
        <dbReference type="Rhea" id="RHEA:40151"/>
        <dbReference type="ChEBI" id="CHEBI:15377"/>
        <dbReference type="ChEBI" id="CHEBI:15378"/>
        <dbReference type="ChEBI" id="CHEBI:32395"/>
        <dbReference type="ChEBI" id="CHEBI:57287"/>
        <dbReference type="ChEBI" id="CHEBI:57368"/>
    </reaction>
    <physiologicalReaction direction="left-to-right" evidence="13">
        <dbReference type="Rhea" id="RHEA:40152"/>
    </physiologicalReaction>
</comment>
<reference evidence="26 28" key="3">
    <citation type="submission" date="2011-04" db="EMBL/GenBank/DDBJ databases">
        <authorList>
            <person name="Harkins D.M."/>
            <person name="Madupu R."/>
            <person name="Durkin A.S."/>
            <person name="Torralba M."/>
            <person name="Methe B."/>
            <person name="Sutton G.G."/>
            <person name="Nelson K.E."/>
        </authorList>
    </citation>
    <scope>NUCLEOTIDE SEQUENCE [LARGE SCALE GENOMIC DNA]</scope>
    <source>
        <strain evidence="26 28">UPII 199-6</strain>
    </source>
</reference>
<dbReference type="PANTHER" id="PTHR12418:SF19">
    <property type="entry name" value="ACYL-COENZYME A THIOESTERASE THEM4"/>
    <property type="match status" value="1"/>
</dbReference>
<keyword evidence="28" id="KW-1185">Reference proteome</keyword>
<dbReference type="GO" id="GO:0016020">
    <property type="term" value="C:membrane"/>
    <property type="evidence" value="ECO:0007669"/>
    <property type="project" value="UniProtKB-SubCell"/>
</dbReference>
<dbReference type="GO" id="GO:0016787">
    <property type="term" value="F:hydrolase activity"/>
    <property type="evidence" value="ECO:0007669"/>
    <property type="project" value="UniProtKB-KW"/>
</dbReference>
<evidence type="ECO:0000256" key="17">
    <source>
        <dbReference type="ARBA" id="ARBA00040123"/>
    </source>
</evidence>
<evidence type="ECO:0000256" key="7">
    <source>
        <dbReference type="ARBA" id="ARBA00022801"/>
    </source>
</evidence>
<dbReference type="SUPFAM" id="SSF54637">
    <property type="entry name" value="Thioesterase/thiol ester dehydrase-isomerase"/>
    <property type="match status" value="1"/>
</dbReference>
<dbReference type="STRING" id="699218.HMPREF0889_0142"/>
<evidence type="ECO:0000256" key="18">
    <source>
        <dbReference type="ARBA" id="ARBA00043210"/>
    </source>
</evidence>
<organism evidence="25 27">
    <name type="scientific">Megasphaera lornae</name>
    <dbReference type="NCBI Taxonomy" id="1000568"/>
    <lineage>
        <taxon>Bacteria</taxon>
        <taxon>Bacillati</taxon>
        <taxon>Bacillota</taxon>
        <taxon>Negativicutes</taxon>
        <taxon>Veillonellales</taxon>
        <taxon>Veillonellaceae</taxon>
        <taxon>Megasphaera</taxon>
    </lineage>
</organism>
<name>D3LUF3_9FIRM</name>
<sequence length="132" mass="14354">MDRQENVQHCFGCGKENPIGLHLSIRIEATGAVTSFTPTQAHAGYGDRMHGGLVTTLLDEVMGDYVYRTVGKPAYTARLEVRFHSSVPIGETVRITVVQEKIHGRLVVMSGRVCRADGTLAAEGKATLMIRA</sequence>
<evidence type="ECO:0000256" key="19">
    <source>
        <dbReference type="ARBA" id="ARBA00047588"/>
    </source>
</evidence>
<evidence type="ECO:0000256" key="4">
    <source>
        <dbReference type="ARBA" id="ARBA00022475"/>
    </source>
</evidence>
<keyword evidence="9" id="KW-0809">Transit peptide</keyword>
<evidence type="ECO:0000256" key="10">
    <source>
        <dbReference type="ARBA" id="ARBA00023098"/>
    </source>
</evidence>
<dbReference type="RefSeq" id="WP_007391694.1">
    <property type="nucleotide sequence ID" value="NZ_ADGP01000018.1"/>
</dbReference>
<comment type="catalytic activity">
    <reaction evidence="20">
        <text>hexadecanoyl-CoA + H2O = hexadecanoate + CoA + H(+)</text>
        <dbReference type="Rhea" id="RHEA:16645"/>
        <dbReference type="ChEBI" id="CHEBI:7896"/>
        <dbReference type="ChEBI" id="CHEBI:15377"/>
        <dbReference type="ChEBI" id="CHEBI:15378"/>
        <dbReference type="ChEBI" id="CHEBI:57287"/>
        <dbReference type="ChEBI" id="CHEBI:57379"/>
        <dbReference type="EC" id="3.1.2.2"/>
    </reaction>
    <physiologicalReaction direction="left-to-right" evidence="20">
        <dbReference type="Rhea" id="RHEA:16646"/>
    </physiologicalReaction>
</comment>
<evidence type="ECO:0000256" key="13">
    <source>
        <dbReference type="ARBA" id="ARBA00035852"/>
    </source>
</evidence>
<dbReference type="InterPro" id="IPR029069">
    <property type="entry name" value="HotDog_dom_sf"/>
</dbReference>
<evidence type="ECO:0000256" key="1">
    <source>
        <dbReference type="ARBA" id="ARBA00004170"/>
    </source>
</evidence>
<dbReference type="eggNOG" id="COG2050">
    <property type="taxonomic scope" value="Bacteria"/>
</dbReference>
<evidence type="ECO:0000259" key="24">
    <source>
        <dbReference type="Pfam" id="PF03061"/>
    </source>
</evidence>
<dbReference type="Pfam" id="PF03061">
    <property type="entry name" value="4HBT"/>
    <property type="match status" value="1"/>
</dbReference>
<evidence type="ECO:0000256" key="12">
    <source>
        <dbReference type="ARBA" id="ARBA00023273"/>
    </source>
</evidence>
<evidence type="ECO:0000313" key="25">
    <source>
        <dbReference type="EMBL" id="EFD94141.1"/>
    </source>
</evidence>
<dbReference type="InterPro" id="IPR052365">
    <property type="entry name" value="THEM4/THEM5_acyl-CoA_thioest"/>
</dbReference>
<comment type="catalytic activity">
    <reaction evidence="22">
        <text>dodecanoyl-CoA + H2O = dodecanoate + CoA + H(+)</text>
        <dbReference type="Rhea" id="RHEA:30135"/>
        <dbReference type="ChEBI" id="CHEBI:15377"/>
        <dbReference type="ChEBI" id="CHEBI:15378"/>
        <dbReference type="ChEBI" id="CHEBI:18262"/>
        <dbReference type="ChEBI" id="CHEBI:57287"/>
        <dbReference type="ChEBI" id="CHEBI:57375"/>
    </reaction>
    <physiologicalReaction direction="left-to-right" evidence="22">
        <dbReference type="Rhea" id="RHEA:30136"/>
    </physiologicalReaction>
</comment>
<keyword evidence="5" id="KW-0963">Cytoplasm</keyword>
<evidence type="ECO:0000256" key="2">
    <source>
        <dbReference type="ARBA" id="ARBA00004496"/>
    </source>
</evidence>
<comment type="catalytic activity">
    <reaction evidence="14">
        <text>(9Z)-octadecenoyl-CoA + H2O = (9Z)-octadecenoate + CoA + H(+)</text>
        <dbReference type="Rhea" id="RHEA:40139"/>
        <dbReference type="ChEBI" id="CHEBI:15377"/>
        <dbReference type="ChEBI" id="CHEBI:15378"/>
        <dbReference type="ChEBI" id="CHEBI:30823"/>
        <dbReference type="ChEBI" id="CHEBI:57287"/>
        <dbReference type="ChEBI" id="CHEBI:57387"/>
    </reaction>
    <physiologicalReaction direction="left-to-right" evidence="14">
        <dbReference type="Rhea" id="RHEA:40140"/>
    </physiologicalReaction>
</comment>
<reference evidence="25" key="2">
    <citation type="submission" date="2009-12" db="EMBL/GenBank/DDBJ databases">
        <authorList>
            <person name="Madupu R."/>
            <person name="Durkin A.S."/>
            <person name="Torralba M."/>
            <person name="Methe B."/>
            <person name="Sutton G.G."/>
            <person name="Strausberg R.L."/>
            <person name="Nelson K.E."/>
        </authorList>
    </citation>
    <scope>NUCLEOTIDE SEQUENCE</scope>
    <source>
        <strain evidence="25">28L</strain>
    </source>
</reference>
<keyword evidence="4" id="KW-1003">Cell membrane</keyword>
<evidence type="ECO:0000256" key="5">
    <source>
        <dbReference type="ARBA" id="ARBA00022490"/>
    </source>
</evidence>
<evidence type="ECO:0000256" key="20">
    <source>
        <dbReference type="ARBA" id="ARBA00047734"/>
    </source>
</evidence>
<evidence type="ECO:0000313" key="27">
    <source>
        <dbReference type="Proteomes" id="UP000003242"/>
    </source>
</evidence>
<comment type="catalytic activity">
    <reaction evidence="23">
        <text>tetradecanoyl-CoA + H2O = tetradecanoate + CoA + H(+)</text>
        <dbReference type="Rhea" id="RHEA:40119"/>
        <dbReference type="ChEBI" id="CHEBI:15377"/>
        <dbReference type="ChEBI" id="CHEBI:15378"/>
        <dbReference type="ChEBI" id="CHEBI:30807"/>
        <dbReference type="ChEBI" id="CHEBI:57287"/>
        <dbReference type="ChEBI" id="CHEBI:57385"/>
    </reaction>
    <physiologicalReaction direction="left-to-right" evidence="23">
        <dbReference type="Rhea" id="RHEA:40120"/>
    </physiologicalReaction>
</comment>
<keyword evidence="8" id="KW-0276">Fatty acid metabolism</keyword>
<evidence type="ECO:0000256" key="11">
    <source>
        <dbReference type="ARBA" id="ARBA00023136"/>
    </source>
</evidence>
<dbReference type="EC" id="3.1.2.2" evidence="16"/>
<comment type="caution">
    <text evidence="25">The sequence shown here is derived from an EMBL/GenBank/DDBJ whole genome shotgun (WGS) entry which is preliminary data.</text>
</comment>
<dbReference type="GO" id="GO:0005737">
    <property type="term" value="C:cytoplasm"/>
    <property type="evidence" value="ECO:0007669"/>
    <property type="project" value="UniProtKB-SubCell"/>
</dbReference>
<keyword evidence="7" id="KW-0378">Hydrolase</keyword>
<evidence type="ECO:0000256" key="3">
    <source>
        <dbReference type="ARBA" id="ARBA00004632"/>
    </source>
</evidence>
<dbReference type="PANTHER" id="PTHR12418">
    <property type="entry name" value="ACYL-COENZYME A THIOESTERASE THEM4"/>
    <property type="match status" value="1"/>
</dbReference>
<evidence type="ECO:0000256" key="6">
    <source>
        <dbReference type="ARBA" id="ARBA00022703"/>
    </source>
</evidence>
<dbReference type="GO" id="GO:0006631">
    <property type="term" value="P:fatty acid metabolic process"/>
    <property type="evidence" value="ECO:0007669"/>
    <property type="project" value="UniProtKB-KW"/>
</dbReference>
<dbReference type="InterPro" id="IPR006683">
    <property type="entry name" value="Thioestr_dom"/>
</dbReference>
<dbReference type="EMBL" id="ADGP01000018">
    <property type="protein sequence ID" value="EFD94141.1"/>
    <property type="molecule type" value="Genomic_DNA"/>
</dbReference>
<dbReference type="Proteomes" id="UP000003242">
    <property type="component" value="Unassembled WGS sequence"/>
</dbReference>
<feature type="domain" description="Thioesterase" evidence="24">
    <location>
        <begin position="49"/>
        <end position="121"/>
    </location>
</feature>
<comment type="catalytic activity">
    <reaction evidence="21">
        <text>decanoyl-CoA + H2O = decanoate + CoA + H(+)</text>
        <dbReference type="Rhea" id="RHEA:40059"/>
        <dbReference type="ChEBI" id="CHEBI:15377"/>
        <dbReference type="ChEBI" id="CHEBI:15378"/>
        <dbReference type="ChEBI" id="CHEBI:27689"/>
        <dbReference type="ChEBI" id="CHEBI:57287"/>
        <dbReference type="ChEBI" id="CHEBI:61430"/>
    </reaction>
    <physiologicalReaction direction="left-to-right" evidence="21">
        <dbReference type="Rhea" id="RHEA:40060"/>
    </physiologicalReaction>
</comment>
<proteinExistence type="inferred from homology"/>
<dbReference type="Proteomes" id="UP000004018">
    <property type="component" value="Unassembled WGS sequence"/>
</dbReference>
<accession>D3LUF3</accession>
<evidence type="ECO:0000256" key="14">
    <source>
        <dbReference type="ARBA" id="ARBA00037002"/>
    </source>
</evidence>